<dbReference type="InterPro" id="IPR008927">
    <property type="entry name" value="6-PGluconate_DH-like_C_sf"/>
</dbReference>
<dbReference type="InterPro" id="IPR013328">
    <property type="entry name" value="6PGD_dom2"/>
</dbReference>
<dbReference type="Pfam" id="PF08546">
    <property type="entry name" value="ApbA_C"/>
    <property type="match status" value="1"/>
</dbReference>
<dbReference type="RefSeq" id="XP_052946518.1">
    <property type="nucleotide sequence ID" value="XM_053088803.1"/>
</dbReference>
<reference evidence="9" key="1">
    <citation type="journal article" date="2022" name="G3 (Bethesda)">
        <title>High quality genome of the basidiomycete yeast Dioszegia hungarica PDD-24b-2 isolated from cloud water.</title>
        <authorList>
            <person name="Jarrige D."/>
            <person name="Haridas S."/>
            <person name="Bleykasten-Grosshans C."/>
            <person name="Joly M."/>
            <person name="Nadalig T."/>
            <person name="Sancelme M."/>
            <person name="Vuilleumier S."/>
            <person name="Grigoriev I.V."/>
            <person name="Amato P."/>
            <person name="Bringel F."/>
        </authorList>
    </citation>
    <scope>NUCLEOTIDE SEQUENCE</scope>
    <source>
        <strain evidence="9">PDD-24b-2</strain>
    </source>
</reference>
<dbReference type="Proteomes" id="UP001164286">
    <property type="component" value="Unassembled WGS sequence"/>
</dbReference>
<dbReference type="InterPro" id="IPR013332">
    <property type="entry name" value="KPR_N"/>
</dbReference>
<dbReference type="InterPro" id="IPR013752">
    <property type="entry name" value="KPA_reductase"/>
</dbReference>
<evidence type="ECO:0000259" key="7">
    <source>
        <dbReference type="Pfam" id="PF02558"/>
    </source>
</evidence>
<dbReference type="GO" id="GO:0008677">
    <property type="term" value="F:2-dehydropantoate 2-reductase activity"/>
    <property type="evidence" value="ECO:0007669"/>
    <property type="project" value="UniProtKB-EC"/>
</dbReference>
<comment type="similarity">
    <text evidence="1">Belongs to the ketopantoate reductase family.</text>
</comment>
<dbReference type="NCBIfam" id="TIGR00745">
    <property type="entry name" value="apbA_panE"/>
    <property type="match status" value="1"/>
</dbReference>
<dbReference type="GO" id="GO:0015940">
    <property type="term" value="P:pantothenate biosynthetic process"/>
    <property type="evidence" value="ECO:0007669"/>
    <property type="project" value="InterPro"/>
</dbReference>
<evidence type="ECO:0000313" key="9">
    <source>
        <dbReference type="EMBL" id="KAI9636741.1"/>
    </source>
</evidence>
<dbReference type="SUPFAM" id="SSF51735">
    <property type="entry name" value="NAD(P)-binding Rossmann-fold domains"/>
    <property type="match status" value="1"/>
</dbReference>
<dbReference type="GeneID" id="77728008"/>
<dbReference type="Pfam" id="PF02558">
    <property type="entry name" value="ApbA"/>
    <property type="match status" value="1"/>
</dbReference>
<evidence type="ECO:0000313" key="10">
    <source>
        <dbReference type="Proteomes" id="UP001164286"/>
    </source>
</evidence>
<feature type="domain" description="Ketopantoate reductase C-terminal" evidence="8">
    <location>
        <begin position="255"/>
        <end position="390"/>
    </location>
</feature>
<proteinExistence type="inferred from homology"/>
<dbReference type="InterPro" id="IPR036291">
    <property type="entry name" value="NAD(P)-bd_dom_sf"/>
</dbReference>
<evidence type="ECO:0000256" key="5">
    <source>
        <dbReference type="ARBA" id="ARBA00032024"/>
    </source>
</evidence>
<feature type="compositionally biased region" description="Basic and acidic residues" evidence="6">
    <location>
        <begin position="490"/>
        <end position="511"/>
    </location>
</feature>
<evidence type="ECO:0000259" key="8">
    <source>
        <dbReference type="Pfam" id="PF08546"/>
    </source>
</evidence>
<dbReference type="InterPro" id="IPR050838">
    <property type="entry name" value="Ketopantoate_reductase"/>
</dbReference>
<dbReference type="PANTHER" id="PTHR43765:SF2">
    <property type="entry name" value="2-DEHYDROPANTOATE 2-REDUCTASE"/>
    <property type="match status" value="1"/>
</dbReference>
<dbReference type="InterPro" id="IPR003710">
    <property type="entry name" value="ApbA"/>
</dbReference>
<sequence length="511" mass="56045">MRYHVLGVGAIGTLVAHHLRHSTPSPVSLIYRHARKVGPKKAETPTERPPLSIFVKRGETGSQSTGFDIEKVHDAAHRPDLLTGVTPEAHNGQIDSLIVCLKTPDTLLGVQRLSPRLTSASVITLLQNGMGVYDQLCQELFQDPMTRPQFILGTTTHGVTRTRSHGVIRHMSRPGEGEMKFGVVPDPRGLVDINEWIWPGKDVSADHIITPPPSPALPLPPPPTASFVNLHNTLNTLLSLSELSPSLLPMPHLHHQLLLKLAINSAINPLTAILGLGALPNGALLSNDAGYKLIRDILAETSRILLSYIHSLSAPDVPSVDVLRLFSEESLERRCFAVIRETKKNTSSMAADIARGKVTEIANINGYLVSLAARLDVPAPTHKMLVDMVKYISAVSHPMSVVENKHRLPLRGVRSYAETLRLQAEAGGEGTAEVARAGTQESADIEKPVVEVENASVTERREHELEVRRKALAVRQAEERAAITARRRERRAEKEARRVLSPERRKTVYGS</sequence>
<comment type="caution">
    <text evidence="9">The sequence shown here is derived from an EMBL/GenBank/DDBJ whole genome shotgun (WGS) entry which is preliminary data.</text>
</comment>
<name>A0AA38HAN0_9TREE</name>
<evidence type="ECO:0000256" key="6">
    <source>
        <dbReference type="SAM" id="MobiDB-lite"/>
    </source>
</evidence>
<dbReference type="Gene3D" id="3.40.50.720">
    <property type="entry name" value="NAD(P)-binding Rossmann-like Domain"/>
    <property type="match status" value="1"/>
</dbReference>
<dbReference type="Gene3D" id="1.10.1040.10">
    <property type="entry name" value="N-(1-d-carboxylethyl)-l-norvaline Dehydrogenase, domain 2"/>
    <property type="match status" value="1"/>
</dbReference>
<evidence type="ECO:0000256" key="2">
    <source>
        <dbReference type="ARBA" id="ARBA00013014"/>
    </source>
</evidence>
<evidence type="ECO:0000256" key="1">
    <source>
        <dbReference type="ARBA" id="ARBA00007870"/>
    </source>
</evidence>
<dbReference type="GO" id="GO:0005739">
    <property type="term" value="C:mitochondrion"/>
    <property type="evidence" value="ECO:0007669"/>
    <property type="project" value="TreeGrafter"/>
</dbReference>
<dbReference type="PANTHER" id="PTHR43765">
    <property type="entry name" value="2-DEHYDROPANTOATE 2-REDUCTASE-RELATED"/>
    <property type="match status" value="1"/>
</dbReference>
<dbReference type="GO" id="GO:0050661">
    <property type="term" value="F:NADP binding"/>
    <property type="evidence" value="ECO:0007669"/>
    <property type="project" value="TreeGrafter"/>
</dbReference>
<dbReference type="AlphaFoldDB" id="A0AA38HAN0"/>
<keyword evidence="3" id="KW-0521">NADP</keyword>
<dbReference type="EMBL" id="JAKWFO010000005">
    <property type="protein sequence ID" value="KAI9636741.1"/>
    <property type="molecule type" value="Genomic_DNA"/>
</dbReference>
<dbReference type="EC" id="1.1.1.169" evidence="2"/>
<keyword evidence="10" id="KW-1185">Reference proteome</keyword>
<keyword evidence="4" id="KW-0560">Oxidoreductase</keyword>
<gene>
    <name evidence="9" type="ORF">MKK02DRAFT_33865</name>
</gene>
<evidence type="ECO:0000256" key="4">
    <source>
        <dbReference type="ARBA" id="ARBA00023002"/>
    </source>
</evidence>
<evidence type="ECO:0000256" key="3">
    <source>
        <dbReference type="ARBA" id="ARBA00022857"/>
    </source>
</evidence>
<dbReference type="SUPFAM" id="SSF48179">
    <property type="entry name" value="6-phosphogluconate dehydrogenase C-terminal domain-like"/>
    <property type="match status" value="1"/>
</dbReference>
<feature type="domain" description="Ketopantoate reductase N-terminal" evidence="7">
    <location>
        <begin position="63"/>
        <end position="184"/>
    </location>
</feature>
<organism evidence="9 10">
    <name type="scientific">Dioszegia hungarica</name>
    <dbReference type="NCBI Taxonomy" id="4972"/>
    <lineage>
        <taxon>Eukaryota</taxon>
        <taxon>Fungi</taxon>
        <taxon>Dikarya</taxon>
        <taxon>Basidiomycota</taxon>
        <taxon>Agaricomycotina</taxon>
        <taxon>Tremellomycetes</taxon>
        <taxon>Tremellales</taxon>
        <taxon>Bulleribasidiaceae</taxon>
        <taxon>Dioszegia</taxon>
    </lineage>
</organism>
<feature type="region of interest" description="Disordered" evidence="6">
    <location>
        <begin position="485"/>
        <end position="511"/>
    </location>
</feature>
<accession>A0AA38HAN0</accession>
<protein>
    <recommendedName>
        <fullName evidence="2">2-dehydropantoate 2-reductase</fullName>
        <ecNumber evidence="2">1.1.1.169</ecNumber>
    </recommendedName>
    <alternativeName>
        <fullName evidence="5">Ketopantoate reductase</fullName>
    </alternativeName>
</protein>